<gene>
    <name evidence="9" type="primary">F25B5.3</name>
    <name evidence="9" type="ORF">Tcan_15752</name>
</gene>
<dbReference type="STRING" id="6265.A0A0B2VKC7"/>
<name>A0A0B2VKC7_TOXCA</name>
<evidence type="ECO:0000256" key="4">
    <source>
        <dbReference type="ARBA" id="ARBA00022723"/>
    </source>
</evidence>
<keyword evidence="10" id="KW-1185">Reference proteome</keyword>
<dbReference type="InterPro" id="IPR006434">
    <property type="entry name" value="Pyrimidine_nucleotidase_eu"/>
</dbReference>
<dbReference type="InterPro" id="IPR036412">
    <property type="entry name" value="HAD-like_sf"/>
</dbReference>
<keyword evidence="6" id="KW-0378">Hydrolase</keyword>
<evidence type="ECO:0000313" key="10">
    <source>
        <dbReference type="Proteomes" id="UP000031036"/>
    </source>
</evidence>
<dbReference type="GO" id="GO:0008253">
    <property type="term" value="F:5'-nucleotidase activity"/>
    <property type="evidence" value="ECO:0007669"/>
    <property type="project" value="UniProtKB-EC"/>
</dbReference>
<dbReference type="PANTHER" id="PTHR13045">
    <property type="entry name" value="5'-NUCLEOTIDASE"/>
    <property type="match status" value="1"/>
</dbReference>
<protein>
    <recommendedName>
        <fullName evidence="3">5'-nucleotidase</fullName>
        <ecNumber evidence="3">3.1.3.5</ecNumber>
    </recommendedName>
</protein>
<evidence type="ECO:0000256" key="2">
    <source>
        <dbReference type="ARBA" id="ARBA00008389"/>
    </source>
</evidence>
<keyword evidence="7" id="KW-0460">Magnesium</keyword>
<comment type="similarity">
    <text evidence="2">Belongs to the pyrimidine 5'-nucleotidase family.</text>
</comment>
<dbReference type="EC" id="3.1.3.5" evidence="3"/>
<comment type="catalytic activity">
    <reaction evidence="1">
        <text>a ribonucleoside 5'-phosphate + H2O = a ribonucleoside + phosphate</text>
        <dbReference type="Rhea" id="RHEA:12484"/>
        <dbReference type="ChEBI" id="CHEBI:15377"/>
        <dbReference type="ChEBI" id="CHEBI:18254"/>
        <dbReference type="ChEBI" id="CHEBI:43474"/>
        <dbReference type="ChEBI" id="CHEBI:58043"/>
        <dbReference type="EC" id="3.1.3.5"/>
    </reaction>
</comment>
<evidence type="ECO:0000256" key="3">
    <source>
        <dbReference type="ARBA" id="ARBA00012643"/>
    </source>
</evidence>
<proteinExistence type="inferred from homology"/>
<evidence type="ECO:0000256" key="5">
    <source>
        <dbReference type="ARBA" id="ARBA00022741"/>
    </source>
</evidence>
<accession>A0A0B2VKC7</accession>
<evidence type="ECO:0000313" key="9">
    <source>
        <dbReference type="EMBL" id="KHN82048.1"/>
    </source>
</evidence>
<dbReference type="InterPro" id="IPR023214">
    <property type="entry name" value="HAD_sf"/>
</dbReference>
<sequence>MITHRLLKRLARKSDYRWCGDLRMDFIKNHSSVRMRDPSEVRRKLDKFICDQPEHLLVIADFDHTLSRTKNHLGEECCISYGVFEMEAMRISPEYGEYFTKLAEKYLPIELSTTMTREEKAPYMVEWWVYSVFCGASLNRSLTDAQIALEAMSNLIHVENFEKLSSL</sequence>
<dbReference type="GO" id="GO:0009117">
    <property type="term" value="P:nucleotide metabolic process"/>
    <property type="evidence" value="ECO:0007669"/>
    <property type="project" value="UniProtKB-KW"/>
</dbReference>
<dbReference type="GO" id="GO:0000287">
    <property type="term" value="F:magnesium ion binding"/>
    <property type="evidence" value="ECO:0007669"/>
    <property type="project" value="InterPro"/>
</dbReference>
<dbReference type="Proteomes" id="UP000031036">
    <property type="component" value="Unassembled WGS sequence"/>
</dbReference>
<dbReference type="GO" id="GO:0005737">
    <property type="term" value="C:cytoplasm"/>
    <property type="evidence" value="ECO:0007669"/>
    <property type="project" value="InterPro"/>
</dbReference>
<organism evidence="9 10">
    <name type="scientific">Toxocara canis</name>
    <name type="common">Canine roundworm</name>
    <dbReference type="NCBI Taxonomy" id="6265"/>
    <lineage>
        <taxon>Eukaryota</taxon>
        <taxon>Metazoa</taxon>
        <taxon>Ecdysozoa</taxon>
        <taxon>Nematoda</taxon>
        <taxon>Chromadorea</taxon>
        <taxon>Rhabditida</taxon>
        <taxon>Spirurina</taxon>
        <taxon>Ascaridomorpha</taxon>
        <taxon>Ascaridoidea</taxon>
        <taxon>Toxocaridae</taxon>
        <taxon>Toxocara</taxon>
    </lineage>
</organism>
<dbReference type="OrthoDB" id="5831591at2759"/>
<evidence type="ECO:0000256" key="7">
    <source>
        <dbReference type="ARBA" id="ARBA00022842"/>
    </source>
</evidence>
<dbReference type="EMBL" id="JPKZ01001416">
    <property type="protein sequence ID" value="KHN82048.1"/>
    <property type="molecule type" value="Genomic_DNA"/>
</dbReference>
<dbReference type="PANTHER" id="PTHR13045:SF0">
    <property type="entry name" value="7-METHYLGUANOSINE PHOSPHATE-SPECIFIC 5'-NUCLEOTIDASE"/>
    <property type="match status" value="1"/>
</dbReference>
<dbReference type="GO" id="GO:0000166">
    <property type="term" value="F:nucleotide binding"/>
    <property type="evidence" value="ECO:0007669"/>
    <property type="project" value="UniProtKB-KW"/>
</dbReference>
<evidence type="ECO:0000256" key="6">
    <source>
        <dbReference type="ARBA" id="ARBA00022801"/>
    </source>
</evidence>
<evidence type="ECO:0000256" key="8">
    <source>
        <dbReference type="ARBA" id="ARBA00023080"/>
    </source>
</evidence>
<reference evidence="9 10" key="1">
    <citation type="submission" date="2014-11" db="EMBL/GenBank/DDBJ databases">
        <title>Genetic blueprint of the zoonotic pathogen Toxocara canis.</title>
        <authorList>
            <person name="Zhu X.-Q."/>
            <person name="Korhonen P.K."/>
            <person name="Cai H."/>
            <person name="Young N.D."/>
            <person name="Nejsum P."/>
            <person name="von Samson-Himmelstjerna G."/>
            <person name="Boag P.R."/>
            <person name="Tan P."/>
            <person name="Li Q."/>
            <person name="Min J."/>
            <person name="Yang Y."/>
            <person name="Wang X."/>
            <person name="Fang X."/>
            <person name="Hall R.S."/>
            <person name="Hofmann A."/>
            <person name="Sternberg P.W."/>
            <person name="Jex A.R."/>
            <person name="Gasser R.B."/>
        </authorList>
    </citation>
    <scope>NUCLEOTIDE SEQUENCE [LARGE SCALE GENOMIC DNA]</scope>
    <source>
        <strain evidence="9">PN_DK_2014</strain>
    </source>
</reference>
<dbReference type="Gene3D" id="3.40.50.1000">
    <property type="entry name" value="HAD superfamily/HAD-like"/>
    <property type="match status" value="1"/>
</dbReference>
<dbReference type="Pfam" id="PF05822">
    <property type="entry name" value="UMPH-1"/>
    <property type="match status" value="1"/>
</dbReference>
<keyword evidence="5" id="KW-0547">Nucleotide-binding</keyword>
<dbReference type="Gene3D" id="1.10.150.340">
    <property type="entry name" value="Pyrimidine 5'-nucleotidase (UMPH-1), N-terminal domain"/>
    <property type="match status" value="1"/>
</dbReference>
<comment type="caution">
    <text evidence="9">The sequence shown here is derived from an EMBL/GenBank/DDBJ whole genome shotgun (WGS) entry which is preliminary data.</text>
</comment>
<keyword evidence="4" id="KW-0479">Metal-binding</keyword>
<keyword evidence="8" id="KW-0546">Nucleotide metabolism</keyword>
<dbReference type="SUPFAM" id="SSF56784">
    <property type="entry name" value="HAD-like"/>
    <property type="match status" value="1"/>
</dbReference>
<dbReference type="AlphaFoldDB" id="A0A0B2VKC7"/>
<evidence type="ECO:0000256" key="1">
    <source>
        <dbReference type="ARBA" id="ARBA00000815"/>
    </source>
</evidence>